<gene>
    <name evidence="13" type="ORF">BV898_09525</name>
</gene>
<protein>
    <submittedName>
        <fullName evidence="13">PR domain zinc finger protein 10</fullName>
    </submittedName>
</protein>
<dbReference type="Gene3D" id="3.30.160.60">
    <property type="entry name" value="Classic Zinc Finger"/>
    <property type="match status" value="4"/>
</dbReference>
<evidence type="ECO:0000256" key="8">
    <source>
        <dbReference type="ARBA" id="ARBA00023242"/>
    </source>
</evidence>
<feature type="domain" description="C2H2-type" evidence="11">
    <location>
        <begin position="812"/>
        <end position="839"/>
    </location>
</feature>
<feature type="region of interest" description="Disordered" evidence="10">
    <location>
        <begin position="448"/>
        <end position="471"/>
    </location>
</feature>
<dbReference type="Gene3D" id="2.170.270.10">
    <property type="entry name" value="SET domain"/>
    <property type="match status" value="1"/>
</dbReference>
<dbReference type="PANTHER" id="PTHR16515">
    <property type="entry name" value="PR DOMAIN ZINC FINGER PROTEIN"/>
    <property type="match status" value="1"/>
</dbReference>
<sequence length="946" mass="106238">MSSTAGALRRILPKGIPPEKFGILDSSKTSTSRLASAGDGATHILLLEFLPDQSKEDIAQPNPEVFCTVCGVVKEGPCCVFHTNCIADSPIQPFAYASLPKELQIDCRIGMKQKGVFTKVALAVPSVFGPLIGDVSSDIRPSSRYYLEEEDGSFRHFHLDSDQRSNWMKFVRPAESEDKANLLAFQQNGQIYFASTRAVDADEELRVAYAEQYGATAKLLRRTFQRLERNVIQTAPAESPMFLFDGFLSGSADSGSTDTANYQQRDMMMASILYDEPSGLPEMEPAIIAANDSFVPSTVAQRKRRCIIDGANGSADAPWKRRKAATSSDKALPKEKQGKSSAAPTESAARRQARYQAVLEAVIAVNPYQFPLGGNLNRDAWTEVLRGVAEKYEIPNRHSLQVMVSTAVLNYQKCLEGAGDSAEELSRLKAENPLQERIMQLRNARPIKPPTAVAGQPSEIGSGTEVSSDNHNKSRLVEKLKAVIAANPFQFHHSSQESHDSWLKVYTQLFAAGVVTDKPSETAATNLRSTINHQITSYRSKGAKARSTGEDHPPSSPADALLCEVRVLWRNRPRRGTAATKRFGTPAERAEWRLWRSKAQRQRLAREGNRPTSSRPRAVRVGIWWRYRCDVCPAEFRTQPLLTLHGVKHGLVTDASALSTTCPACEVAHASLDELMDHIERHERRPSIHHKVTPFQCTLCLRYYSSQEFLDRHIRRMHTDSGGADRQFECATCREKFFTLAALRSHERVHTARKFFECPVCLLGFPSAGEMQEHSESHRVAGQFPCRLCTSTFPLFRTLRCHMRGRHFNRAFTCEVCRKTLLTKASLDKHSLVHQAVYAFECATCGRKFKRKCHYDDHLKRLHNPDRIYSMKARSEKVAKAFARAEICRFCTRQYASRERLLIHQRAKHLEQLPMEDRFASILNRGAVQDDDESEDELSTADFSSD</sequence>
<feature type="domain" description="C2H2-type" evidence="11">
    <location>
        <begin position="728"/>
        <end position="755"/>
    </location>
</feature>
<dbReference type="GO" id="GO:0010468">
    <property type="term" value="P:regulation of gene expression"/>
    <property type="evidence" value="ECO:0007669"/>
    <property type="project" value="TreeGrafter"/>
</dbReference>
<dbReference type="GO" id="GO:0008270">
    <property type="term" value="F:zinc ion binding"/>
    <property type="evidence" value="ECO:0007669"/>
    <property type="project" value="UniProtKB-KW"/>
</dbReference>
<feature type="domain" description="SET" evidence="12">
    <location>
        <begin position="61"/>
        <end position="210"/>
    </location>
</feature>
<feature type="region of interest" description="Disordered" evidence="10">
    <location>
        <begin position="927"/>
        <end position="946"/>
    </location>
</feature>
<keyword evidence="4 9" id="KW-0863">Zinc-finger</keyword>
<dbReference type="GO" id="GO:0005634">
    <property type="term" value="C:nucleus"/>
    <property type="evidence" value="ECO:0007669"/>
    <property type="project" value="UniProtKB-SubCell"/>
</dbReference>
<evidence type="ECO:0000256" key="9">
    <source>
        <dbReference type="PROSITE-ProRule" id="PRU00042"/>
    </source>
</evidence>
<dbReference type="Pfam" id="PF12874">
    <property type="entry name" value="zf-met"/>
    <property type="match status" value="1"/>
</dbReference>
<evidence type="ECO:0000313" key="13">
    <source>
        <dbReference type="EMBL" id="OQV16381.1"/>
    </source>
</evidence>
<keyword evidence="2" id="KW-0479">Metal-binding</keyword>
<evidence type="ECO:0000256" key="7">
    <source>
        <dbReference type="ARBA" id="ARBA00023163"/>
    </source>
</evidence>
<dbReference type="OrthoDB" id="40579at2759"/>
<dbReference type="InterPro" id="IPR001214">
    <property type="entry name" value="SET_dom"/>
</dbReference>
<proteinExistence type="predicted"/>
<evidence type="ECO:0000256" key="4">
    <source>
        <dbReference type="ARBA" id="ARBA00022771"/>
    </source>
</evidence>
<comment type="caution">
    <text evidence="13">The sequence shown here is derived from an EMBL/GenBank/DDBJ whole genome shotgun (WGS) entry which is preliminary data.</text>
</comment>
<evidence type="ECO:0000256" key="5">
    <source>
        <dbReference type="ARBA" id="ARBA00022833"/>
    </source>
</evidence>
<evidence type="ECO:0000313" key="14">
    <source>
        <dbReference type="Proteomes" id="UP000192578"/>
    </source>
</evidence>
<keyword evidence="5" id="KW-0862">Zinc</keyword>
<evidence type="ECO:0000256" key="10">
    <source>
        <dbReference type="SAM" id="MobiDB-lite"/>
    </source>
</evidence>
<evidence type="ECO:0000256" key="6">
    <source>
        <dbReference type="ARBA" id="ARBA00023015"/>
    </source>
</evidence>
<feature type="domain" description="C2H2-type" evidence="11">
    <location>
        <begin position="695"/>
        <end position="723"/>
    </location>
</feature>
<dbReference type="InterPro" id="IPR046341">
    <property type="entry name" value="SET_dom_sf"/>
</dbReference>
<accession>A0A1W0WME4</accession>
<dbReference type="InterPro" id="IPR013087">
    <property type="entry name" value="Znf_C2H2_type"/>
</dbReference>
<dbReference type="SUPFAM" id="SSF57667">
    <property type="entry name" value="beta-beta-alpha zinc fingers"/>
    <property type="match status" value="2"/>
</dbReference>
<keyword evidence="14" id="KW-1185">Reference proteome</keyword>
<dbReference type="PROSITE" id="PS00028">
    <property type="entry name" value="ZINC_FINGER_C2H2_1"/>
    <property type="match status" value="8"/>
</dbReference>
<evidence type="ECO:0000259" key="12">
    <source>
        <dbReference type="PROSITE" id="PS50280"/>
    </source>
</evidence>
<evidence type="ECO:0000256" key="3">
    <source>
        <dbReference type="ARBA" id="ARBA00022737"/>
    </source>
</evidence>
<organism evidence="13 14">
    <name type="scientific">Hypsibius exemplaris</name>
    <name type="common">Freshwater tardigrade</name>
    <dbReference type="NCBI Taxonomy" id="2072580"/>
    <lineage>
        <taxon>Eukaryota</taxon>
        <taxon>Metazoa</taxon>
        <taxon>Ecdysozoa</taxon>
        <taxon>Tardigrada</taxon>
        <taxon>Eutardigrada</taxon>
        <taxon>Parachela</taxon>
        <taxon>Hypsibioidea</taxon>
        <taxon>Hypsibiidae</taxon>
        <taxon>Hypsibius</taxon>
    </lineage>
</organism>
<dbReference type="Proteomes" id="UP000192578">
    <property type="component" value="Unassembled WGS sequence"/>
</dbReference>
<evidence type="ECO:0000256" key="2">
    <source>
        <dbReference type="ARBA" id="ARBA00022723"/>
    </source>
</evidence>
<keyword evidence="8" id="KW-0539">Nucleus</keyword>
<dbReference type="PROSITE" id="PS50157">
    <property type="entry name" value="ZINC_FINGER_C2H2_2"/>
    <property type="match status" value="5"/>
</dbReference>
<keyword evidence="6" id="KW-0805">Transcription regulation</keyword>
<evidence type="ECO:0000256" key="1">
    <source>
        <dbReference type="ARBA" id="ARBA00004123"/>
    </source>
</evidence>
<keyword evidence="3" id="KW-0677">Repeat</keyword>
<dbReference type="SMART" id="SM00355">
    <property type="entry name" value="ZnF_C2H2"/>
    <property type="match status" value="9"/>
</dbReference>
<keyword evidence="7" id="KW-0804">Transcription</keyword>
<feature type="domain" description="C2H2-type" evidence="11">
    <location>
        <begin position="886"/>
        <end position="914"/>
    </location>
</feature>
<feature type="region of interest" description="Disordered" evidence="10">
    <location>
        <begin position="313"/>
        <end position="349"/>
    </location>
</feature>
<name>A0A1W0WME4_HYPEX</name>
<feature type="region of interest" description="Disordered" evidence="10">
    <location>
        <begin position="538"/>
        <end position="557"/>
    </location>
</feature>
<dbReference type="Pfam" id="PF21549">
    <property type="entry name" value="PRDM2_PR"/>
    <property type="match status" value="1"/>
</dbReference>
<reference evidence="14" key="1">
    <citation type="submission" date="2017-01" db="EMBL/GenBank/DDBJ databases">
        <title>Comparative genomics of anhydrobiosis in the tardigrade Hypsibius dujardini.</title>
        <authorList>
            <person name="Yoshida Y."/>
            <person name="Koutsovoulos G."/>
            <person name="Laetsch D."/>
            <person name="Stevens L."/>
            <person name="Kumar S."/>
            <person name="Horikawa D."/>
            <person name="Ishino K."/>
            <person name="Komine S."/>
            <person name="Tomita M."/>
            <person name="Blaxter M."/>
            <person name="Arakawa K."/>
        </authorList>
    </citation>
    <scope>NUCLEOTIDE SEQUENCE [LARGE SCALE GENOMIC DNA]</scope>
    <source>
        <strain evidence="14">Z151</strain>
    </source>
</reference>
<feature type="compositionally biased region" description="Acidic residues" evidence="10">
    <location>
        <begin position="929"/>
        <end position="946"/>
    </location>
</feature>
<evidence type="ECO:0000259" key="11">
    <source>
        <dbReference type="PROSITE" id="PS50157"/>
    </source>
</evidence>
<comment type="subcellular location">
    <subcellularLocation>
        <location evidence="1">Nucleus</location>
    </subcellularLocation>
</comment>
<dbReference type="InterPro" id="IPR036236">
    <property type="entry name" value="Znf_C2H2_sf"/>
</dbReference>
<dbReference type="PROSITE" id="PS50280">
    <property type="entry name" value="SET"/>
    <property type="match status" value="1"/>
</dbReference>
<dbReference type="AlphaFoldDB" id="A0A1W0WME4"/>
<dbReference type="InterPro" id="IPR050331">
    <property type="entry name" value="Zinc_finger"/>
</dbReference>
<dbReference type="PANTHER" id="PTHR16515:SF49">
    <property type="entry name" value="GASTRULA ZINC FINGER PROTEIN XLCGF49.1-LIKE-RELATED"/>
    <property type="match status" value="1"/>
</dbReference>
<dbReference type="EMBL" id="MTYJ01000075">
    <property type="protein sequence ID" value="OQV16381.1"/>
    <property type="molecule type" value="Genomic_DNA"/>
</dbReference>
<feature type="domain" description="C2H2-type" evidence="11">
    <location>
        <begin position="840"/>
        <end position="868"/>
    </location>
</feature>